<dbReference type="Gene3D" id="3.20.20.80">
    <property type="entry name" value="Glycosidases"/>
    <property type="match status" value="1"/>
</dbReference>
<dbReference type="InterPro" id="IPR000805">
    <property type="entry name" value="Glyco_hydro_26"/>
</dbReference>
<comment type="caution">
    <text evidence="7">The sequence shown here is derived from an EMBL/GenBank/DDBJ whole genome shotgun (WGS) entry which is preliminary data.</text>
</comment>
<evidence type="ECO:0000256" key="4">
    <source>
        <dbReference type="PROSITE-ProRule" id="PRU01100"/>
    </source>
</evidence>
<dbReference type="PANTHER" id="PTHR40079:SF4">
    <property type="entry name" value="GH26 DOMAIN-CONTAINING PROTEIN-RELATED"/>
    <property type="match status" value="1"/>
</dbReference>
<dbReference type="EMBL" id="JBHMDM010000007">
    <property type="protein sequence ID" value="MFB9378615.1"/>
    <property type="molecule type" value="Genomic_DNA"/>
</dbReference>
<feature type="active site" description="Nucleophile" evidence="4">
    <location>
        <position position="405"/>
    </location>
</feature>
<name>A0ABV5LWZ4_9ACTN</name>
<evidence type="ECO:0000256" key="5">
    <source>
        <dbReference type="SAM" id="MobiDB-lite"/>
    </source>
</evidence>
<dbReference type="InterPro" id="IPR022790">
    <property type="entry name" value="GH26_dom"/>
</dbReference>
<gene>
    <name evidence="7" type="ORF">ACFFVI_16755</name>
</gene>
<protein>
    <submittedName>
        <fullName evidence="7">Glycosyl hydrolase</fullName>
    </submittedName>
</protein>
<organism evidence="7 8">
    <name type="scientific">Kineococcus gynurae</name>
    <dbReference type="NCBI Taxonomy" id="452979"/>
    <lineage>
        <taxon>Bacteria</taxon>
        <taxon>Bacillati</taxon>
        <taxon>Actinomycetota</taxon>
        <taxon>Actinomycetes</taxon>
        <taxon>Kineosporiales</taxon>
        <taxon>Kineosporiaceae</taxon>
        <taxon>Kineococcus</taxon>
    </lineage>
</organism>
<accession>A0ABV5LWZ4</accession>
<dbReference type="PANTHER" id="PTHR40079">
    <property type="entry name" value="MANNAN ENDO-1,4-BETA-MANNOSIDASE E-RELATED"/>
    <property type="match status" value="1"/>
</dbReference>
<dbReference type="InterPro" id="IPR017853">
    <property type="entry name" value="GH"/>
</dbReference>
<evidence type="ECO:0000256" key="3">
    <source>
        <dbReference type="ARBA" id="ARBA00023295"/>
    </source>
</evidence>
<dbReference type="SUPFAM" id="SSF51445">
    <property type="entry name" value="(Trans)glycosidases"/>
    <property type="match status" value="1"/>
</dbReference>
<evidence type="ECO:0000313" key="7">
    <source>
        <dbReference type="EMBL" id="MFB9378615.1"/>
    </source>
</evidence>
<evidence type="ECO:0000256" key="1">
    <source>
        <dbReference type="ARBA" id="ARBA00007754"/>
    </source>
</evidence>
<dbReference type="GO" id="GO:0016787">
    <property type="term" value="F:hydrolase activity"/>
    <property type="evidence" value="ECO:0007669"/>
    <property type="project" value="UniProtKB-KW"/>
</dbReference>
<evidence type="ECO:0000259" key="6">
    <source>
        <dbReference type="PROSITE" id="PS51764"/>
    </source>
</evidence>
<sequence>MSTGTVAPWPAIPPAQPSIVAVMPSGEIAYVPASAVGLTLSETITPTPAPTPTPTPVPALKVVVTTIDHDTIQVDFGAADGKSEVTDAVVWRAGTDRNGTGAWETRPGAKSPFRFELLEDGTAYKAGVRARIGGVVVTGEGIATTDKDPVPGTTPGAGTQPGTGGSSPSNPATGTWLSGASGMGVEGQAAADGEFARWRGSRLAVAATWADSGDSNQRNAPALAQRFGNWQASIDVAVGALVPGETWAEAKKGRYDDRWVSGLKALAAWWKARKDPAGSTVFIRFAHEMNGNWYPWTVTAANYADFMAAWKRYRALQQQHFPQAKLVFNLNRESVKTGIDWRRFFPGREHVDVMGVDYYNQYPWANDERGWNAALNQTDAWGAPKGIGSHLAHARSVGLPLGLAEWSDNGSMGDGDDWGRRMHALYKTSGGWGPGQIAYEILFNHKKEHGGWHVTGDGVQHPKFARVYQDLF</sequence>
<proteinExistence type="inferred from homology"/>
<reference evidence="7 8" key="1">
    <citation type="submission" date="2024-09" db="EMBL/GenBank/DDBJ databases">
        <authorList>
            <person name="Sun Q."/>
            <person name="Mori K."/>
        </authorList>
    </citation>
    <scope>NUCLEOTIDE SEQUENCE [LARGE SCALE GENOMIC DNA]</scope>
    <source>
        <strain evidence="7 8">TISTR 1856</strain>
    </source>
</reference>
<dbReference type="RefSeq" id="WP_380136703.1">
    <property type="nucleotide sequence ID" value="NZ_JBHLUI010000008.1"/>
</dbReference>
<dbReference type="Pfam" id="PF02156">
    <property type="entry name" value="Glyco_hydro_26"/>
    <property type="match status" value="1"/>
</dbReference>
<feature type="active site" description="Proton donor" evidence="4">
    <location>
        <position position="288"/>
    </location>
</feature>
<comment type="similarity">
    <text evidence="1 4">Belongs to the glycosyl hydrolase 26 family.</text>
</comment>
<dbReference type="PROSITE" id="PS51764">
    <property type="entry name" value="GH26"/>
    <property type="match status" value="1"/>
</dbReference>
<keyword evidence="2 4" id="KW-0378">Hydrolase</keyword>
<feature type="domain" description="GH26" evidence="6">
    <location>
        <begin position="144"/>
        <end position="472"/>
    </location>
</feature>
<evidence type="ECO:0000256" key="2">
    <source>
        <dbReference type="ARBA" id="ARBA00022801"/>
    </source>
</evidence>
<dbReference type="Proteomes" id="UP001589748">
    <property type="component" value="Unassembled WGS sequence"/>
</dbReference>
<keyword evidence="3 4" id="KW-0326">Glycosidase</keyword>
<feature type="region of interest" description="Disordered" evidence="5">
    <location>
        <begin position="142"/>
        <end position="184"/>
    </location>
</feature>
<evidence type="ECO:0000313" key="8">
    <source>
        <dbReference type="Proteomes" id="UP001589748"/>
    </source>
</evidence>
<keyword evidence="8" id="KW-1185">Reference proteome</keyword>
<feature type="compositionally biased region" description="Low complexity" evidence="5">
    <location>
        <begin position="166"/>
        <end position="175"/>
    </location>
</feature>